<dbReference type="SMART" id="SM00543">
    <property type="entry name" value="MIF4G"/>
    <property type="match status" value="1"/>
</dbReference>
<keyword evidence="4" id="KW-0648">Protein biosynthesis</keyword>
<feature type="compositionally biased region" description="Basic and acidic residues" evidence="9">
    <location>
        <begin position="981"/>
        <end position="996"/>
    </location>
</feature>
<dbReference type="Gene3D" id="1.25.40.180">
    <property type="match status" value="2"/>
</dbReference>
<evidence type="ECO:0000256" key="2">
    <source>
        <dbReference type="ARBA" id="ARBA00022540"/>
    </source>
</evidence>
<evidence type="ECO:0000256" key="8">
    <source>
        <dbReference type="ARBA" id="ARBA00079578"/>
    </source>
</evidence>
<protein>
    <recommendedName>
        <fullName evidence="7">Eukaryotic translation initiation factor 4G</fullName>
    </recommendedName>
    <alternativeName>
        <fullName evidence="8">Eukaryotic initiation factor 4F subunit p220</fullName>
    </alternativeName>
</protein>
<comment type="caution">
    <text evidence="11">The sequence shown here is derived from an EMBL/GenBank/DDBJ whole genome shotgun (WGS) entry which is preliminary data.</text>
</comment>
<feature type="region of interest" description="Disordered" evidence="9">
    <location>
        <begin position="1152"/>
        <end position="1178"/>
    </location>
</feature>
<dbReference type="PANTHER" id="PTHR23253:SF9">
    <property type="entry name" value="EUKARYOTIC TRANSLATION INITIATION FACTOR 4 GAMMA 2"/>
    <property type="match status" value="1"/>
</dbReference>
<dbReference type="Pfam" id="PF02854">
    <property type="entry name" value="MIF4G"/>
    <property type="match status" value="1"/>
</dbReference>
<evidence type="ECO:0000313" key="12">
    <source>
        <dbReference type="Proteomes" id="UP000639772"/>
    </source>
</evidence>
<feature type="compositionally biased region" description="Polar residues" evidence="9">
    <location>
        <begin position="1566"/>
        <end position="1576"/>
    </location>
</feature>
<evidence type="ECO:0000256" key="4">
    <source>
        <dbReference type="ARBA" id="ARBA00022917"/>
    </source>
</evidence>
<dbReference type="OrthoDB" id="514777at2759"/>
<dbReference type="FunFam" id="1.25.40.180:FF:000024">
    <property type="entry name" value="Eukaryotic translation initiation factor 4G"/>
    <property type="match status" value="1"/>
</dbReference>
<feature type="compositionally biased region" description="Basic and acidic residues" evidence="9">
    <location>
        <begin position="394"/>
        <end position="412"/>
    </location>
</feature>
<feature type="region of interest" description="Disordered" evidence="9">
    <location>
        <begin position="1657"/>
        <end position="1679"/>
    </location>
</feature>
<feature type="region of interest" description="Disordered" evidence="9">
    <location>
        <begin position="1383"/>
        <end position="1403"/>
    </location>
</feature>
<comment type="similarity">
    <text evidence="1">Belongs to the eukaryotic initiation factor 4G family.</text>
</comment>
<dbReference type="EMBL" id="JADCNM010000159">
    <property type="protein sequence ID" value="KAG0449857.1"/>
    <property type="molecule type" value="Genomic_DNA"/>
</dbReference>
<comment type="function">
    <text evidence="5">Component of the protein complex eIF4F, which is involved in the recognition of the mRNA cap, ATP-dependent unwinding of 5'-terminal secondary structure and recruitment of mRNA to the ribosome.</text>
</comment>
<sequence>MIPDNIVYDTGEKTEGNLRKPGRSGSFGQNRDSPAAVRVAVALAPPPRSCSVEFRHFASFTGYPRVVIEPKVSHLFDFLFNFKNSVDGQVGQIRVNPGSSNSDAGQRSVPSGASAAAPLQGPSDGVASGISKFPDSANTKKNFRAVPKAPAAHSAATSGNESGPFLQFGTINPGIVNGMQVPARTCSAPPNLDEQKRDQAFHDSFRAAPTLPIPSASKPQHAQPIGQPLQQAAKDVGAVSHADYRESQPSMHSKRDMHAPFASAPPSVTPTRPVLPVGGMPMHVTFQQPQVPVQFSGANLQIPSQGMVPSSLQMTMELPSGNVSQVPQTMFIPNIHSHALQPQTVMHQGQNLGFAPQLGHQLPQLGNMGIGIAPQFSQQQTGKVAPTRRAVRITHPETHEELKLDKRTDSHTDASSSGQRQLSNATSISPSLPTFGHQIGYYPPNYNPSAMFFTSSSLPMANAQMSTVPQATRYSYPVGQNGQSISYINPSLNAATSGRPGPPPTLNGLLEPVNLEGSSTSASLGAQAQATVTSGRLLPLEKGGTSVRISMPATKLESGKVSKIPGNNPVDPHPKDKEVALPKSATLKQINESVLADSSPATEKNQTASKIADHMNKNEVSAVASTGYAVISGNDVKKKESLKRSDSMKDQPKRSSKELKNSQLQVEESNCSSIGKDIHGHSVPNESASINSASVADSFTAATVFPSTSVESGVSKLDQEKDKVTTAEHLRDPQAVELPRGGGSCSSSDPMEVASDNSFIKETGPLEVPSVSKADVDGIVCEPSCSSLLGGKTIVIDQKKDDSSGSVCETDDVLDGALLGSTTTVGTDPVSTSIDIFDGTTGTVNKVIVADSPVKKAGSEICDADNQQFASSVDDGNHISEILGKKLLLNTPSTAYIDRKVAEVVPTDYVSSTNVELEIAAYDPIIDNSVIKHAEDVAARKSNKSAEMVSMVSCSLETKQLLEIKTVEPYTGDQTMQQHSRHPEKPLSEPNKTKITERKKRKEILSKADAAGSSDLYDAYKGPGDKQEAVNIPEVIESPSAVETKDYTDNERRNKIDETVLKEEQSKVEIEDWEDTDDVVAQISKISENVPQSHKEKMLDVQFEDESTRKKKYSRDFLLTFSEQCKDLPEGFEMGVDPDIITSVHAGMFRGDRDILQSPGRITDRSPGASRGDRRSDDDKWMKVSNAFRMDLNHGVSTVNFRQGVNHGVLRNPRMQSPNVFSGGILSGPVQSLSSQGGTVRNNSDADRWQRAPGSQKGLMPPPQGTMQMMHKSTNKYEVGKVSDEEELKQRRLKAILNKLTPQNFEKLFAQVKEVNIDNVVTLNGVISQIFDKALMEPTFCQMYADFCFHLAAELPELVEDNERITFRRLLLNKCQVEFERGEREQAEADKAEEEGEIPQTEEERRRKEYKLVRLMLGNIRLIGELYKKKMLTERIMHECIKKLLGQFQNPDEENIEALCKLMSTIGEMIDHVKAREHMDAYFDMMAKLSTNLKLSSRVRFMLKDTIDLRRNRWQQRRKVEGPKKIEDVHRDAAQERQAQAARSARGPISSSRRGPPTDYGYKGSTGLSSPSSQLGGANRNLPGHARGPSSQDVRLDDRHPYESRVLSVPLSQRLSDDGSITLGPQGGLAKGMSGRGQGTLSNASLSEIAPRISDSHRLASGSNGFSSNPDQIHTTSREDSAIKLITDRSLSLGAAIDQRCLHDHTSDRAFDGSLLGSSGKRPASLDGRISEPEFLSEDKLRQKSMAAIMEFYSSRDEEEVVLCIRELNTPNFYPSMISLWVIDSFDRKSLERGLLSQLLVNLNKGHDSLFNQSQLIKGFESVLSLLEDAVNDSPKAAEFLGHMFGKVVVENVLPLREIGKLIREGGEYPGTLVEAGLGSEVLGCLLEFIKMEKGDMGLNDIRRSANLRFEDFRPPYPSAKSRKLDAFL</sequence>
<keyword evidence="2" id="KW-0396">Initiation factor</keyword>
<feature type="domain" description="MI" evidence="10">
    <location>
        <begin position="1740"/>
        <end position="1864"/>
    </location>
</feature>
<dbReference type="InterPro" id="IPR016024">
    <property type="entry name" value="ARM-type_fold"/>
</dbReference>
<feature type="region of interest" description="Disordered" evidence="9">
    <location>
        <begin position="378"/>
        <end position="429"/>
    </location>
</feature>
<evidence type="ECO:0000259" key="10">
    <source>
        <dbReference type="PROSITE" id="PS51366"/>
    </source>
</evidence>
<evidence type="ECO:0000313" key="11">
    <source>
        <dbReference type="EMBL" id="KAG0449857.1"/>
    </source>
</evidence>
<keyword evidence="3" id="KW-0810">Translation regulation</keyword>
<organism evidence="11 12">
    <name type="scientific">Vanilla planifolia</name>
    <name type="common">Vanilla</name>
    <dbReference type="NCBI Taxonomy" id="51239"/>
    <lineage>
        <taxon>Eukaryota</taxon>
        <taxon>Viridiplantae</taxon>
        <taxon>Streptophyta</taxon>
        <taxon>Embryophyta</taxon>
        <taxon>Tracheophyta</taxon>
        <taxon>Spermatophyta</taxon>
        <taxon>Magnoliopsida</taxon>
        <taxon>Liliopsida</taxon>
        <taxon>Asparagales</taxon>
        <taxon>Orchidaceae</taxon>
        <taxon>Vanilloideae</taxon>
        <taxon>Vanilleae</taxon>
        <taxon>Vanilla</taxon>
    </lineage>
</organism>
<dbReference type="PANTHER" id="PTHR23253">
    <property type="entry name" value="EUKARYOTIC TRANSLATION INITIATION FACTOR 4 GAMMA"/>
    <property type="match status" value="1"/>
</dbReference>
<feature type="region of interest" description="Disordered" evidence="9">
    <location>
        <begin position="1231"/>
        <end position="1267"/>
    </location>
</feature>
<name>A0A835U670_VANPL</name>
<dbReference type="GO" id="GO:0003729">
    <property type="term" value="F:mRNA binding"/>
    <property type="evidence" value="ECO:0007669"/>
    <property type="project" value="TreeGrafter"/>
</dbReference>
<feature type="compositionally biased region" description="Basic and acidic residues" evidence="9">
    <location>
        <begin position="1594"/>
        <end position="1603"/>
    </location>
</feature>
<evidence type="ECO:0000256" key="9">
    <source>
        <dbReference type="SAM" id="MobiDB-lite"/>
    </source>
</evidence>
<feature type="compositionally biased region" description="Polar residues" evidence="9">
    <location>
        <begin position="97"/>
        <end position="111"/>
    </location>
</feature>
<feature type="region of interest" description="Disordered" evidence="9">
    <location>
        <begin position="970"/>
        <end position="1008"/>
    </location>
</feature>
<evidence type="ECO:0000256" key="7">
    <source>
        <dbReference type="ARBA" id="ARBA00067320"/>
    </source>
</evidence>
<dbReference type="GO" id="GO:0006417">
    <property type="term" value="P:regulation of translation"/>
    <property type="evidence" value="ECO:0007669"/>
    <property type="project" value="UniProtKB-KW"/>
</dbReference>
<evidence type="ECO:0000256" key="3">
    <source>
        <dbReference type="ARBA" id="ARBA00022845"/>
    </source>
</evidence>
<dbReference type="Proteomes" id="UP000639772">
    <property type="component" value="Unassembled WGS sequence"/>
</dbReference>
<feature type="region of interest" description="Disordered" evidence="9">
    <location>
        <begin position="94"/>
        <end position="133"/>
    </location>
</feature>
<evidence type="ECO:0000256" key="6">
    <source>
        <dbReference type="ARBA" id="ARBA00065571"/>
    </source>
</evidence>
<feature type="compositionally biased region" description="Basic and acidic residues" evidence="9">
    <location>
        <begin position="637"/>
        <end position="660"/>
    </location>
</feature>
<evidence type="ECO:0000256" key="5">
    <source>
        <dbReference type="ARBA" id="ARBA00053217"/>
    </source>
</evidence>
<feature type="region of interest" description="Disordered" evidence="9">
    <location>
        <begin position="209"/>
        <end position="276"/>
    </location>
</feature>
<evidence type="ECO:0000256" key="1">
    <source>
        <dbReference type="ARBA" id="ARBA00005775"/>
    </source>
</evidence>
<accession>A0A835U670</accession>
<dbReference type="InterPro" id="IPR003891">
    <property type="entry name" value="Initiation_fac_eIF4g_MI"/>
</dbReference>
<dbReference type="SMART" id="SM00544">
    <property type="entry name" value="MA3"/>
    <property type="match status" value="1"/>
</dbReference>
<feature type="region of interest" description="Disordered" evidence="9">
    <location>
        <begin position="637"/>
        <end position="678"/>
    </location>
</feature>
<feature type="region of interest" description="Disordered" evidence="9">
    <location>
        <begin position="1"/>
        <end position="31"/>
    </location>
</feature>
<comment type="subunit">
    <text evidence="6">EIF4F is a multi-subunit complex, the composition of which varies with external and internal environmental conditions. It is composed of at least EIF4A, EIF4E and EIF4G. In higher plants two isoforms of EIF4F have been identified, named isoform EIF4F and isoform EIF(iso)4F. Isoform EIF4F has subunits p220 and p26, whereas isoform EIF(iso)4F has subunits p82 and p28.</text>
</comment>
<dbReference type="SUPFAM" id="SSF48371">
    <property type="entry name" value="ARM repeat"/>
    <property type="match status" value="2"/>
</dbReference>
<feature type="compositionally biased region" description="Low complexity" evidence="9">
    <location>
        <begin position="1536"/>
        <end position="1546"/>
    </location>
</feature>
<feature type="compositionally biased region" description="Polar residues" evidence="9">
    <location>
        <begin position="1231"/>
        <end position="1243"/>
    </location>
</feature>
<feature type="compositionally biased region" description="Gly residues" evidence="9">
    <location>
        <begin position="1625"/>
        <end position="1638"/>
    </location>
</feature>
<feature type="region of interest" description="Disordered" evidence="9">
    <location>
        <begin position="1515"/>
        <end position="1642"/>
    </location>
</feature>
<proteinExistence type="inferred from homology"/>
<dbReference type="GO" id="GO:0003743">
    <property type="term" value="F:translation initiation factor activity"/>
    <property type="evidence" value="ECO:0007669"/>
    <property type="project" value="UniProtKB-KW"/>
</dbReference>
<feature type="compositionally biased region" description="Polar residues" evidence="9">
    <location>
        <begin position="413"/>
        <end position="429"/>
    </location>
</feature>
<dbReference type="GO" id="GO:0016281">
    <property type="term" value="C:eukaryotic translation initiation factor 4F complex"/>
    <property type="evidence" value="ECO:0007669"/>
    <property type="project" value="TreeGrafter"/>
</dbReference>
<gene>
    <name evidence="11" type="ORF">HPP92_027074</name>
</gene>
<feature type="compositionally biased region" description="Acidic residues" evidence="9">
    <location>
        <begin position="1391"/>
        <end position="1401"/>
    </location>
</feature>
<feature type="compositionally biased region" description="Polar residues" evidence="9">
    <location>
        <begin position="1661"/>
        <end position="1675"/>
    </location>
</feature>
<reference evidence="11 12" key="1">
    <citation type="journal article" date="2020" name="Nat. Food">
        <title>A phased Vanilla planifolia genome enables genetic improvement of flavour and production.</title>
        <authorList>
            <person name="Hasing T."/>
            <person name="Tang H."/>
            <person name="Brym M."/>
            <person name="Khazi F."/>
            <person name="Huang T."/>
            <person name="Chambers A.H."/>
        </authorList>
    </citation>
    <scope>NUCLEOTIDE SEQUENCE [LARGE SCALE GENOMIC DNA]</scope>
    <source>
        <tissue evidence="11">Leaf</tissue>
    </source>
</reference>
<feature type="compositionally biased region" description="Basic and acidic residues" evidence="9">
    <location>
        <begin position="1518"/>
        <end position="1535"/>
    </location>
</feature>
<feature type="compositionally biased region" description="Polar residues" evidence="9">
    <location>
        <begin position="661"/>
        <end position="673"/>
    </location>
</feature>
<dbReference type="FunFam" id="1.25.40.180:FF:000034">
    <property type="entry name" value="Eukaryotic translation initiation factor 4G"/>
    <property type="match status" value="1"/>
</dbReference>
<dbReference type="PROSITE" id="PS51366">
    <property type="entry name" value="MI"/>
    <property type="match status" value="1"/>
</dbReference>
<dbReference type="Pfam" id="PF02847">
    <property type="entry name" value="MA3"/>
    <property type="match status" value="1"/>
</dbReference>
<dbReference type="InterPro" id="IPR003890">
    <property type="entry name" value="MIF4G-like_typ-3"/>
</dbReference>